<feature type="compositionally biased region" description="Basic and acidic residues" evidence="1">
    <location>
        <begin position="154"/>
        <end position="178"/>
    </location>
</feature>
<evidence type="ECO:0000313" key="2">
    <source>
        <dbReference type="EMBL" id="ESA19563.1"/>
    </source>
</evidence>
<name>U9ULZ7_RHIID</name>
<sequence length="205" mass="22689">MWKRDLFTRIKPVIPRIHPSFVWTHLSPEVSQKETGKPTSSTADVTKPVDSRNQTPVNDDVTLMDELGLLGEEEQSSSKTTDKTSSSIQIIKETSDQATSPIEVVSTTPGNPENLDDLISKELSSGQIQRPIYCINDLRKRYPICTSADDMETDDLRIPGESTEKSSSKKVKKAGEKKVSGTLKKLIEELSSEISQDSKVIEEGP</sequence>
<organism evidence="2">
    <name type="scientific">Rhizophagus irregularis (strain DAOM 181602 / DAOM 197198 / MUCL 43194)</name>
    <name type="common">Arbuscular mycorrhizal fungus</name>
    <name type="synonym">Glomus intraradices</name>
    <dbReference type="NCBI Taxonomy" id="747089"/>
    <lineage>
        <taxon>Eukaryota</taxon>
        <taxon>Fungi</taxon>
        <taxon>Fungi incertae sedis</taxon>
        <taxon>Mucoromycota</taxon>
        <taxon>Glomeromycotina</taxon>
        <taxon>Glomeromycetes</taxon>
        <taxon>Glomerales</taxon>
        <taxon>Glomeraceae</taxon>
        <taxon>Rhizophagus</taxon>
    </lineage>
</organism>
<feature type="region of interest" description="Disordered" evidence="1">
    <location>
        <begin position="153"/>
        <end position="178"/>
    </location>
</feature>
<dbReference type="HOGENOM" id="CLU_1338135_0_0_1"/>
<protein>
    <submittedName>
        <fullName evidence="2">Uncharacterized protein</fullName>
    </submittedName>
</protein>
<proteinExistence type="predicted"/>
<feature type="compositionally biased region" description="Low complexity" evidence="1">
    <location>
        <begin position="77"/>
        <end position="92"/>
    </location>
</feature>
<reference evidence="2" key="1">
    <citation type="submission" date="2013-07" db="EMBL/GenBank/DDBJ databases">
        <title>The genome of an arbuscular mycorrhizal fungus provides insights into the evolution of the oldest plant symbiosis.</title>
        <authorList>
            <consortium name="DOE Joint Genome Institute"/>
            <person name="Tisserant E."/>
            <person name="Malbreil M."/>
            <person name="Kuo A."/>
            <person name="Kohler A."/>
            <person name="Symeonidi A."/>
            <person name="Balestrini R."/>
            <person name="Charron P."/>
            <person name="Duensing N."/>
            <person name="Frei-dit-Frey N."/>
            <person name="Gianinazzi-Pearson V."/>
            <person name="Gilbert B."/>
            <person name="Handa Y."/>
            <person name="Hijri M."/>
            <person name="Kaul R."/>
            <person name="Kawaguchi M."/>
            <person name="Krajinski F."/>
            <person name="Lammers P."/>
            <person name="Lapierre D."/>
            <person name="Masclaux F.G."/>
            <person name="Murat C."/>
            <person name="Morin E."/>
            <person name="Ndikumana S."/>
            <person name="Pagni M."/>
            <person name="Petitpierre D."/>
            <person name="Requena N."/>
            <person name="Rosikiewicz P."/>
            <person name="Riley R."/>
            <person name="Saito K."/>
            <person name="San Clemente H."/>
            <person name="Shapiro H."/>
            <person name="van Tuinen D."/>
            <person name="Becard G."/>
            <person name="Bonfante P."/>
            <person name="Paszkowski U."/>
            <person name="Shachar-Hill Y."/>
            <person name="Young J.P."/>
            <person name="Sanders I.R."/>
            <person name="Henrissat B."/>
            <person name="Rensing S.A."/>
            <person name="Grigoriev I.V."/>
            <person name="Corradi N."/>
            <person name="Roux C."/>
            <person name="Martin F."/>
        </authorList>
    </citation>
    <scope>NUCLEOTIDE SEQUENCE</scope>
    <source>
        <strain evidence="2">DAOM 197198</strain>
    </source>
</reference>
<gene>
    <name evidence="2" type="ORF">GLOINDRAFT_19449</name>
</gene>
<accession>U9ULZ7</accession>
<dbReference type="EMBL" id="KI278138">
    <property type="protein sequence ID" value="ESA19563.1"/>
    <property type="molecule type" value="Genomic_DNA"/>
</dbReference>
<feature type="compositionally biased region" description="Polar residues" evidence="1">
    <location>
        <begin position="96"/>
        <end position="111"/>
    </location>
</feature>
<feature type="region of interest" description="Disordered" evidence="1">
    <location>
        <begin position="30"/>
        <end position="59"/>
    </location>
</feature>
<dbReference type="AlphaFoldDB" id="U9ULZ7"/>
<feature type="region of interest" description="Disordered" evidence="1">
    <location>
        <begin position="71"/>
        <end position="112"/>
    </location>
</feature>
<dbReference type="VEuPathDB" id="FungiDB:RhiirFUN_009906"/>
<evidence type="ECO:0000256" key="1">
    <source>
        <dbReference type="SAM" id="MobiDB-lite"/>
    </source>
</evidence>